<name>A0A5B7H6W1_PORTR</name>
<evidence type="ECO:0000313" key="2">
    <source>
        <dbReference type="Proteomes" id="UP000324222"/>
    </source>
</evidence>
<protein>
    <submittedName>
        <fullName evidence="1">Uncharacterized protein</fullName>
    </submittedName>
</protein>
<dbReference type="Proteomes" id="UP000324222">
    <property type="component" value="Unassembled WGS sequence"/>
</dbReference>
<dbReference type="AlphaFoldDB" id="A0A5B7H6W1"/>
<evidence type="ECO:0000313" key="1">
    <source>
        <dbReference type="EMBL" id="MPC68421.1"/>
    </source>
</evidence>
<reference evidence="1 2" key="1">
    <citation type="submission" date="2019-05" db="EMBL/GenBank/DDBJ databases">
        <title>Another draft genome of Portunus trituberculatus and its Hox gene families provides insights of decapod evolution.</title>
        <authorList>
            <person name="Jeong J.-H."/>
            <person name="Song I."/>
            <person name="Kim S."/>
            <person name="Choi T."/>
            <person name="Kim D."/>
            <person name="Ryu S."/>
            <person name="Kim W."/>
        </authorList>
    </citation>
    <scope>NUCLEOTIDE SEQUENCE [LARGE SCALE GENOMIC DNA]</scope>
    <source>
        <tissue evidence="1">Muscle</tissue>
    </source>
</reference>
<accession>A0A5B7H6W1</accession>
<keyword evidence="2" id="KW-1185">Reference proteome</keyword>
<dbReference type="EMBL" id="VSRR010027816">
    <property type="protein sequence ID" value="MPC68421.1"/>
    <property type="molecule type" value="Genomic_DNA"/>
</dbReference>
<comment type="caution">
    <text evidence="1">The sequence shown here is derived from an EMBL/GenBank/DDBJ whole genome shotgun (WGS) entry which is preliminary data.</text>
</comment>
<proteinExistence type="predicted"/>
<organism evidence="1 2">
    <name type="scientific">Portunus trituberculatus</name>
    <name type="common">Swimming crab</name>
    <name type="synonym">Neptunus trituberculatus</name>
    <dbReference type="NCBI Taxonomy" id="210409"/>
    <lineage>
        <taxon>Eukaryota</taxon>
        <taxon>Metazoa</taxon>
        <taxon>Ecdysozoa</taxon>
        <taxon>Arthropoda</taxon>
        <taxon>Crustacea</taxon>
        <taxon>Multicrustacea</taxon>
        <taxon>Malacostraca</taxon>
        <taxon>Eumalacostraca</taxon>
        <taxon>Eucarida</taxon>
        <taxon>Decapoda</taxon>
        <taxon>Pleocyemata</taxon>
        <taxon>Brachyura</taxon>
        <taxon>Eubrachyura</taxon>
        <taxon>Portunoidea</taxon>
        <taxon>Portunidae</taxon>
        <taxon>Portuninae</taxon>
        <taxon>Portunus</taxon>
    </lineage>
</organism>
<sequence length="89" mass="9562">MWDATCVNIYSTHINDCALAAGQRLEPLNIARAAATRTWPGGMIFHRSMWRPAVCLGQPSMTYCKALASESLERLLGCGNVSALPGGPI</sequence>
<gene>
    <name evidence="1" type="ORF">E2C01_062622</name>
</gene>